<dbReference type="Bgee" id="ENSMFAG00000032534">
    <property type="expression patterns" value="Expressed in multicellular organism"/>
</dbReference>
<evidence type="ECO:0000256" key="1">
    <source>
        <dbReference type="ARBA" id="ARBA00004123"/>
    </source>
</evidence>
<dbReference type="InterPro" id="IPR050649">
    <property type="entry name" value="Paired_Homeobox_TFs"/>
</dbReference>
<evidence type="ECO:0000256" key="7">
    <source>
        <dbReference type="PROSITE-ProRule" id="PRU00108"/>
    </source>
</evidence>
<keyword evidence="2 7" id="KW-0238">DNA-binding</keyword>
<dbReference type="InterPro" id="IPR017970">
    <property type="entry name" value="Homeobox_CS"/>
</dbReference>
<dbReference type="GeneTree" id="ENSGT00940000164624"/>
<dbReference type="PROSITE" id="PS50071">
    <property type="entry name" value="HOMEOBOX_2"/>
    <property type="match status" value="2"/>
</dbReference>
<feature type="region of interest" description="Disordered" evidence="9">
    <location>
        <begin position="28"/>
        <end position="133"/>
    </location>
</feature>
<proteinExistence type="inferred from homology"/>
<dbReference type="GO" id="GO:0000981">
    <property type="term" value="F:DNA-binding transcription factor activity, RNA polymerase II-specific"/>
    <property type="evidence" value="ECO:0007669"/>
    <property type="project" value="InterPro"/>
</dbReference>
<accession>A0A7N9CWH1</accession>
<keyword evidence="4 7" id="KW-0539">Nucleus</keyword>
<evidence type="ECO:0000256" key="2">
    <source>
        <dbReference type="ARBA" id="ARBA00023125"/>
    </source>
</evidence>
<evidence type="ECO:0000313" key="11">
    <source>
        <dbReference type="Ensembl" id="ENSMFAP00000053966.1"/>
    </source>
</evidence>
<dbReference type="FunFam" id="1.10.10.60:FF:000433">
    <property type="entry name" value="Reproductive homeobox 2B"/>
    <property type="match status" value="1"/>
</dbReference>
<dbReference type="PANTHER" id="PTHR24329">
    <property type="entry name" value="HOMEOBOX PROTEIN ARISTALESS"/>
    <property type="match status" value="1"/>
</dbReference>
<name>A0A7N9CWH1_MACFA</name>
<dbReference type="Ensembl" id="ENSMFAT00000078555.1">
    <property type="protein sequence ID" value="ENSMFAP00000053966.1"/>
    <property type="gene ID" value="ENSMFAG00000032534.2"/>
</dbReference>
<feature type="DNA-binding region" description="Homeobox" evidence="7">
    <location>
        <begin position="190"/>
        <end position="223"/>
    </location>
</feature>
<evidence type="ECO:0000259" key="10">
    <source>
        <dbReference type="PROSITE" id="PS50071"/>
    </source>
</evidence>
<keyword evidence="12" id="KW-1185">Reference proteome</keyword>
<reference evidence="11" key="3">
    <citation type="submission" date="2025-09" db="UniProtKB">
        <authorList>
            <consortium name="Ensembl"/>
        </authorList>
    </citation>
    <scope>IDENTIFICATION</scope>
</reference>
<organism evidence="11 12">
    <name type="scientific">Macaca fascicularis</name>
    <name type="common">Crab-eating macaque</name>
    <name type="synonym">Cynomolgus monkey</name>
    <dbReference type="NCBI Taxonomy" id="9541"/>
    <lineage>
        <taxon>Eukaryota</taxon>
        <taxon>Metazoa</taxon>
        <taxon>Chordata</taxon>
        <taxon>Craniata</taxon>
        <taxon>Vertebrata</taxon>
        <taxon>Euteleostomi</taxon>
        <taxon>Mammalia</taxon>
        <taxon>Eutheria</taxon>
        <taxon>Euarchontoglires</taxon>
        <taxon>Primates</taxon>
        <taxon>Haplorrhini</taxon>
        <taxon>Catarrhini</taxon>
        <taxon>Cercopithecidae</taxon>
        <taxon>Cercopithecinae</taxon>
        <taxon>Macaca</taxon>
    </lineage>
</organism>
<dbReference type="Gene3D" id="1.10.10.60">
    <property type="entry name" value="Homeodomain-like"/>
    <property type="match status" value="1"/>
</dbReference>
<dbReference type="PANTHER" id="PTHR24329:SF567">
    <property type="entry name" value="RHOX HOMEOBOX FAMILY MEMBER 2-RELATED"/>
    <property type="match status" value="1"/>
</dbReference>
<dbReference type="Pfam" id="PF00046">
    <property type="entry name" value="Homeodomain"/>
    <property type="match status" value="1"/>
</dbReference>
<feature type="domain" description="Homeobox" evidence="10">
    <location>
        <begin position="129"/>
        <end position="189"/>
    </location>
</feature>
<dbReference type="GO" id="GO:0000977">
    <property type="term" value="F:RNA polymerase II transcription regulatory region sequence-specific DNA binding"/>
    <property type="evidence" value="ECO:0007669"/>
    <property type="project" value="TreeGrafter"/>
</dbReference>
<feature type="compositionally biased region" description="Acidic residues" evidence="9">
    <location>
        <begin position="39"/>
        <end position="48"/>
    </location>
</feature>
<dbReference type="InterPro" id="IPR001356">
    <property type="entry name" value="HD"/>
</dbReference>
<dbReference type="PROSITE" id="PS00027">
    <property type="entry name" value="HOMEOBOX_1"/>
    <property type="match status" value="1"/>
</dbReference>
<comment type="function">
    <text evidence="5">Transcription factor maybe involved in reproductive processes. Modulates expression of target genes encoding proteins involved in processes relevant to spermatogenesis.</text>
</comment>
<reference evidence="11" key="2">
    <citation type="submission" date="2025-08" db="UniProtKB">
        <authorList>
            <consortium name="Ensembl"/>
        </authorList>
    </citation>
    <scope>IDENTIFICATION</scope>
</reference>
<keyword evidence="3 7" id="KW-0371">Homeobox</keyword>
<feature type="DNA-binding region" description="Homeobox" evidence="7">
    <location>
        <begin position="131"/>
        <end position="190"/>
    </location>
</feature>
<dbReference type="SUPFAM" id="SSF46689">
    <property type="entry name" value="Homeodomain-like"/>
    <property type="match status" value="2"/>
</dbReference>
<dbReference type="GO" id="GO:0010628">
    <property type="term" value="P:positive regulation of gene expression"/>
    <property type="evidence" value="ECO:0007669"/>
    <property type="project" value="UniProtKB-ARBA"/>
</dbReference>
<evidence type="ECO:0000256" key="4">
    <source>
        <dbReference type="ARBA" id="ARBA00023242"/>
    </source>
</evidence>
<comment type="similarity">
    <text evidence="6">Belongs to the paired-like homeobox family. PEPP subfamily.</text>
</comment>
<evidence type="ECO:0000256" key="8">
    <source>
        <dbReference type="RuleBase" id="RU000682"/>
    </source>
</evidence>
<feature type="domain" description="Homeobox" evidence="10">
    <location>
        <begin position="188"/>
        <end position="222"/>
    </location>
</feature>
<reference evidence="11 12" key="1">
    <citation type="submission" date="2013-03" db="EMBL/GenBank/DDBJ databases">
        <authorList>
            <person name="Warren W."/>
            <person name="Wilson R.K."/>
        </authorList>
    </citation>
    <scope>NUCLEOTIDE SEQUENCE</scope>
</reference>
<sequence length="318" mass="35370">MEPLDQSSQDITSLLSLGVDYEKELQDMNAAVLSPTEEFKEEEEDAQSEPEQGTAAAGEESKLAGAQGGEEKDGGGGGGAGAPGLLWKENREGSSGSDGDDEDSDQSEKEPRQQDSPPPGAVGGLEPGNAQEPSVHAFTPLQLQELERIFQRKKYPSEFLRRRLARSMNVTELAVQIWFENRRAKWRRHQRALMARNMPPLMVVGQPVMIWFENRRAKWRRHQRALMARNMPPLMVVGQPVMVTAVEAIMAPLSISRMRDGYFWGYSHPSTLCFSMSPFPPPSLPLPTVFLPPMPPPGRAQFGRFPFVIGHSFTFPNV</sequence>
<dbReference type="Proteomes" id="UP000233100">
    <property type="component" value="Chromosome X"/>
</dbReference>
<protein>
    <recommendedName>
        <fullName evidence="10">Homeobox domain-containing protein</fullName>
    </recommendedName>
</protein>
<dbReference type="AlphaFoldDB" id="A0A7N9CWH1"/>
<dbReference type="SMART" id="SM00389">
    <property type="entry name" value="HOX"/>
    <property type="match status" value="1"/>
</dbReference>
<evidence type="ECO:0000256" key="6">
    <source>
        <dbReference type="ARBA" id="ARBA00061489"/>
    </source>
</evidence>
<comment type="subcellular location">
    <subcellularLocation>
        <location evidence="1 7 8">Nucleus</location>
    </subcellularLocation>
</comment>
<dbReference type="GO" id="GO:0005634">
    <property type="term" value="C:nucleus"/>
    <property type="evidence" value="ECO:0007669"/>
    <property type="project" value="UniProtKB-SubCell"/>
</dbReference>
<dbReference type="CDD" id="cd00086">
    <property type="entry name" value="homeodomain"/>
    <property type="match status" value="1"/>
</dbReference>
<dbReference type="InterPro" id="IPR009057">
    <property type="entry name" value="Homeodomain-like_sf"/>
</dbReference>
<evidence type="ECO:0000256" key="3">
    <source>
        <dbReference type="ARBA" id="ARBA00023155"/>
    </source>
</evidence>
<evidence type="ECO:0000313" key="12">
    <source>
        <dbReference type="Proteomes" id="UP000233100"/>
    </source>
</evidence>
<evidence type="ECO:0000256" key="9">
    <source>
        <dbReference type="SAM" id="MobiDB-lite"/>
    </source>
</evidence>
<evidence type="ECO:0000256" key="5">
    <source>
        <dbReference type="ARBA" id="ARBA00053663"/>
    </source>
</evidence>